<evidence type="ECO:0000313" key="2">
    <source>
        <dbReference type="EMBL" id="SJZ63029.1"/>
    </source>
</evidence>
<evidence type="ECO:0008006" key="4">
    <source>
        <dbReference type="Google" id="ProtNLM"/>
    </source>
</evidence>
<evidence type="ECO:0000256" key="1">
    <source>
        <dbReference type="SAM" id="Phobius"/>
    </source>
</evidence>
<keyword evidence="1" id="KW-1133">Transmembrane helix</keyword>
<keyword evidence="3" id="KW-1185">Reference proteome</keyword>
<organism evidence="2 3">
    <name type="scientific">Selenihalanaerobacter shriftii</name>
    <dbReference type="NCBI Taxonomy" id="142842"/>
    <lineage>
        <taxon>Bacteria</taxon>
        <taxon>Bacillati</taxon>
        <taxon>Bacillota</taxon>
        <taxon>Clostridia</taxon>
        <taxon>Halanaerobiales</taxon>
        <taxon>Halobacteroidaceae</taxon>
        <taxon>Selenihalanaerobacter</taxon>
    </lineage>
</organism>
<reference evidence="3" key="1">
    <citation type="submission" date="2017-02" db="EMBL/GenBank/DDBJ databases">
        <authorList>
            <person name="Varghese N."/>
            <person name="Submissions S."/>
        </authorList>
    </citation>
    <scope>NUCLEOTIDE SEQUENCE [LARGE SCALE GENOMIC DNA]</scope>
    <source>
        <strain evidence="3">ATCC BAA-73</strain>
    </source>
</reference>
<evidence type="ECO:0000313" key="3">
    <source>
        <dbReference type="Proteomes" id="UP000190625"/>
    </source>
</evidence>
<protein>
    <recommendedName>
        <fullName evidence="4">DUF2953 domain-containing protein</fullName>
    </recommendedName>
</protein>
<dbReference type="AlphaFoldDB" id="A0A1T4M7P4"/>
<sequence>MTLILLTLIIILSLVLIIPIDVFIEYKREDGNDDLKIWMQVLFGLITYKLHIPYLEIKKVLRRPLLKFKAEIEATGSPKMKFEKEKTLSFDEIDFAELKEQVDFIKGLADKFEAIERGLDTFKDELHRLDELTLRNPILLRIIGTLVLSITGRCKKLVWKTKFGIKDPAITGMMTGFVWAIKGIIYSFLNQKSKSMAQPDFEVKPNFNQVNELEIKFESIFSLWLGNIIITGLKIIFNRYKRRFSNKWQTIQLKH</sequence>
<dbReference type="OrthoDB" id="1953500at2"/>
<keyword evidence="1" id="KW-0812">Transmembrane</keyword>
<name>A0A1T4M7P4_9FIRM</name>
<feature type="transmembrane region" description="Helical" evidence="1">
    <location>
        <begin position="169"/>
        <end position="189"/>
    </location>
</feature>
<dbReference type="STRING" id="142842.SAMN02745118_01375"/>
<keyword evidence="1" id="KW-0472">Membrane</keyword>
<dbReference type="EMBL" id="FUWM01000010">
    <property type="protein sequence ID" value="SJZ63029.1"/>
    <property type="molecule type" value="Genomic_DNA"/>
</dbReference>
<gene>
    <name evidence="2" type="ORF">SAMN02745118_01375</name>
</gene>
<feature type="transmembrane region" description="Helical" evidence="1">
    <location>
        <begin position="35"/>
        <end position="55"/>
    </location>
</feature>
<dbReference type="RefSeq" id="WP_078809854.1">
    <property type="nucleotide sequence ID" value="NZ_FUWM01000010.1"/>
</dbReference>
<proteinExistence type="predicted"/>
<dbReference type="Pfam" id="PF11167">
    <property type="entry name" value="DUF2953"/>
    <property type="match status" value="1"/>
</dbReference>
<accession>A0A1T4M7P4</accession>
<dbReference type="InterPro" id="IPR021338">
    <property type="entry name" value="DUF2953"/>
</dbReference>
<dbReference type="Proteomes" id="UP000190625">
    <property type="component" value="Unassembled WGS sequence"/>
</dbReference>
<feature type="transmembrane region" description="Helical" evidence="1">
    <location>
        <begin position="220"/>
        <end position="237"/>
    </location>
</feature>